<dbReference type="PROSITE" id="PS51257">
    <property type="entry name" value="PROKAR_LIPOPROTEIN"/>
    <property type="match status" value="1"/>
</dbReference>
<keyword evidence="2" id="KW-1185">Reference proteome</keyword>
<reference evidence="1 2" key="1">
    <citation type="submission" date="2022-05" db="EMBL/GenBank/DDBJ databases">
        <authorList>
            <person name="Park J.-S."/>
        </authorList>
    </citation>
    <scope>NUCLEOTIDE SEQUENCE [LARGE SCALE GENOMIC DNA]</scope>
    <source>
        <strain evidence="1 2">2012CJ35-5</strain>
    </source>
</reference>
<evidence type="ECO:0000313" key="1">
    <source>
        <dbReference type="EMBL" id="MCL6275487.1"/>
    </source>
</evidence>
<protein>
    <submittedName>
        <fullName evidence="1">Uncharacterized protein</fullName>
    </submittedName>
</protein>
<accession>A0ABT0PVU4</accession>
<sequence length="157" mass="17573">MIRYVLILAFFPIAVLVSCKKEKKQVSQEETQNEQKVKNISELSYQEIFYLLHDEDEYGVDYHGEVFGQDASSKANLVKIDHSDCGDAIGLVNSDSIAVVEAAVKISFSFPGNEIKEFHRLYTVKPGETVPVGHSKLCYDGSEYTIQREVASAGFKD</sequence>
<dbReference type="EMBL" id="JAMFMA010000004">
    <property type="protein sequence ID" value="MCL6275487.1"/>
    <property type="molecule type" value="Genomic_DNA"/>
</dbReference>
<gene>
    <name evidence="1" type="ORF">M3P19_15845</name>
</gene>
<dbReference type="RefSeq" id="WP_249658670.1">
    <property type="nucleotide sequence ID" value="NZ_JAMFMA010000004.1"/>
</dbReference>
<comment type="caution">
    <text evidence="1">The sequence shown here is derived from an EMBL/GenBank/DDBJ whole genome shotgun (WGS) entry which is preliminary data.</text>
</comment>
<proteinExistence type="predicted"/>
<organism evidence="1 2">
    <name type="scientific">Flagellimonas spongiicola</name>
    <dbReference type="NCBI Taxonomy" id="2942208"/>
    <lineage>
        <taxon>Bacteria</taxon>
        <taxon>Pseudomonadati</taxon>
        <taxon>Bacteroidota</taxon>
        <taxon>Flavobacteriia</taxon>
        <taxon>Flavobacteriales</taxon>
        <taxon>Flavobacteriaceae</taxon>
        <taxon>Flagellimonas</taxon>
    </lineage>
</organism>
<name>A0ABT0PVU4_9FLAO</name>
<dbReference type="Proteomes" id="UP001203607">
    <property type="component" value="Unassembled WGS sequence"/>
</dbReference>
<evidence type="ECO:0000313" key="2">
    <source>
        <dbReference type="Proteomes" id="UP001203607"/>
    </source>
</evidence>